<evidence type="ECO:0000256" key="1">
    <source>
        <dbReference type="ARBA" id="ARBA00022679"/>
    </source>
</evidence>
<keyword evidence="2 4" id="KW-0418">Kinase</keyword>
<dbReference type="EMBL" id="AATQ01000021">
    <property type="protein sequence ID" value="EAU45825.1"/>
    <property type="molecule type" value="Genomic_DNA"/>
</dbReference>
<dbReference type="Proteomes" id="UP000006230">
    <property type="component" value="Unassembled WGS sequence"/>
</dbReference>
<keyword evidence="1" id="KW-0808">Transferase</keyword>
<dbReference type="InterPro" id="IPR029056">
    <property type="entry name" value="Ribokinase-like"/>
</dbReference>
<dbReference type="PANTHER" id="PTHR10584">
    <property type="entry name" value="SUGAR KINASE"/>
    <property type="match status" value="1"/>
</dbReference>
<protein>
    <submittedName>
        <fullName evidence="4">Putative sugar kinase protein</fullName>
    </submittedName>
</protein>
<dbReference type="InterPro" id="IPR002173">
    <property type="entry name" value="Carboh/pur_kinase_PfkB_CS"/>
</dbReference>
<sequence length="264" mass="27404">MTRLRLAAAGDNCIDRFLTRKIARVGGNGLNVAVNFALAGHGSAYFGAVGDDADGRWTRAELKARGVDVDHLEIRPEPTAYTDIAHTPEGDRRFLFEEFGASGAYFPSDEAVETLGTIQHLHLGLLHGSETLVASLAGGGATISVDCAVNPLPLPVDVAFGSVGEDLAAALSERDRLLAIGHRLVIVTRGADGAIASDGQSSWSVAGKPIRPVDTTGAGDSFIAGFIACWKETGDVAAALDAGTERAAVTCMTLGGFPQDGRAF</sequence>
<reference evidence="4 5" key="1">
    <citation type="journal article" date="2010" name="J. Bacteriol.">
        <title>Genome sequences of Pelagibaca bermudensis HTCC2601T and Maritimibacter alkaliphilus HTCC2654T, the type strains of two marine Roseobacter genera.</title>
        <authorList>
            <person name="Thrash J.C."/>
            <person name="Cho J.C."/>
            <person name="Ferriera S."/>
            <person name="Johnson J."/>
            <person name="Vergin K.L."/>
            <person name="Giovannoni S.J."/>
        </authorList>
    </citation>
    <scope>NUCLEOTIDE SEQUENCE [LARGE SCALE GENOMIC DNA]</scope>
    <source>
        <strain evidence="5">DSM 26914 / JCM 13377 / KCTC 12554 / HTCC2601</strain>
    </source>
</reference>
<proteinExistence type="predicted"/>
<dbReference type="OrthoDB" id="9792663at2"/>
<evidence type="ECO:0000259" key="3">
    <source>
        <dbReference type="Pfam" id="PF00294"/>
    </source>
</evidence>
<dbReference type="PROSITE" id="PS00584">
    <property type="entry name" value="PFKB_KINASES_2"/>
    <property type="match status" value="1"/>
</dbReference>
<dbReference type="HOGENOM" id="CLU_027634_13_0_5"/>
<evidence type="ECO:0000313" key="4">
    <source>
        <dbReference type="EMBL" id="EAU45825.1"/>
    </source>
</evidence>
<dbReference type="eggNOG" id="COG0524">
    <property type="taxonomic scope" value="Bacteria"/>
</dbReference>
<dbReference type="GO" id="GO:0016301">
    <property type="term" value="F:kinase activity"/>
    <property type="evidence" value="ECO:0007669"/>
    <property type="project" value="UniProtKB-KW"/>
</dbReference>
<organism evidence="4 5">
    <name type="scientific">Salipiger bermudensis (strain DSM 26914 / JCM 13377 / KCTC 12554 / HTCC2601)</name>
    <name type="common">Pelagibaca bermudensis</name>
    <dbReference type="NCBI Taxonomy" id="314265"/>
    <lineage>
        <taxon>Bacteria</taxon>
        <taxon>Pseudomonadati</taxon>
        <taxon>Pseudomonadota</taxon>
        <taxon>Alphaproteobacteria</taxon>
        <taxon>Rhodobacterales</taxon>
        <taxon>Roseobacteraceae</taxon>
        <taxon>Salipiger</taxon>
    </lineage>
</organism>
<gene>
    <name evidence="4" type="ORF">R2601_20496</name>
</gene>
<feature type="domain" description="Carbohydrate kinase PfkB" evidence="3">
    <location>
        <begin position="24"/>
        <end position="125"/>
    </location>
</feature>
<accession>Q0FNT0</accession>
<dbReference type="STRING" id="314265.R2601_20496"/>
<dbReference type="PANTHER" id="PTHR10584:SF166">
    <property type="entry name" value="RIBOKINASE"/>
    <property type="match status" value="1"/>
</dbReference>
<evidence type="ECO:0000313" key="5">
    <source>
        <dbReference type="Proteomes" id="UP000006230"/>
    </source>
</evidence>
<comment type="caution">
    <text evidence="4">The sequence shown here is derived from an EMBL/GenBank/DDBJ whole genome shotgun (WGS) entry which is preliminary data.</text>
</comment>
<dbReference type="Gene3D" id="3.40.1190.20">
    <property type="match status" value="1"/>
</dbReference>
<name>Q0FNT0_SALBH</name>
<feature type="domain" description="Carbohydrate kinase PfkB" evidence="3">
    <location>
        <begin position="168"/>
        <end position="253"/>
    </location>
</feature>
<dbReference type="Pfam" id="PF00294">
    <property type="entry name" value="PfkB"/>
    <property type="match status" value="2"/>
</dbReference>
<evidence type="ECO:0000256" key="2">
    <source>
        <dbReference type="ARBA" id="ARBA00022777"/>
    </source>
</evidence>
<dbReference type="SUPFAM" id="SSF53613">
    <property type="entry name" value="Ribokinase-like"/>
    <property type="match status" value="1"/>
</dbReference>
<dbReference type="AlphaFoldDB" id="Q0FNT0"/>
<dbReference type="RefSeq" id="WP_007798934.1">
    <property type="nucleotide sequence ID" value="NZ_DS022276.1"/>
</dbReference>
<keyword evidence="5" id="KW-1185">Reference proteome</keyword>
<dbReference type="InterPro" id="IPR011611">
    <property type="entry name" value="PfkB_dom"/>
</dbReference>